<evidence type="ECO:0000256" key="6">
    <source>
        <dbReference type="ARBA" id="ARBA00023136"/>
    </source>
</evidence>
<dbReference type="EMBL" id="CP003060">
    <property type="protein sequence ID" value="AEP30120.1"/>
    <property type="molecule type" value="Genomic_DNA"/>
</dbReference>
<protein>
    <submittedName>
        <fullName evidence="13">TonB-dependent receptor</fullName>
    </submittedName>
</protein>
<dbReference type="eggNOG" id="COG4206">
    <property type="taxonomic scope" value="Bacteria"/>
</dbReference>
<keyword evidence="14" id="KW-1185">Reference proteome</keyword>
<name>G4QLL4_GLANF</name>
<dbReference type="InterPro" id="IPR012910">
    <property type="entry name" value="Plug_dom"/>
</dbReference>
<keyword evidence="6 8" id="KW-0472">Membrane</keyword>
<dbReference type="STRING" id="1085623.GNIT_2011"/>
<dbReference type="KEGG" id="gni:GNIT_2011"/>
<evidence type="ECO:0000256" key="9">
    <source>
        <dbReference type="RuleBase" id="RU003357"/>
    </source>
</evidence>
<keyword evidence="2 8" id="KW-0813">Transport</keyword>
<dbReference type="PANTHER" id="PTHR47234">
    <property type="match status" value="1"/>
</dbReference>
<dbReference type="InterPro" id="IPR000531">
    <property type="entry name" value="Beta-barrel_TonB"/>
</dbReference>
<evidence type="ECO:0000256" key="4">
    <source>
        <dbReference type="ARBA" id="ARBA00022692"/>
    </source>
</evidence>
<feature type="domain" description="TonB-dependent receptor-like beta-barrel" evidence="11">
    <location>
        <begin position="519"/>
        <end position="941"/>
    </location>
</feature>
<feature type="signal peptide" evidence="10">
    <location>
        <begin position="1"/>
        <end position="30"/>
    </location>
</feature>
<evidence type="ECO:0000256" key="2">
    <source>
        <dbReference type="ARBA" id="ARBA00022448"/>
    </source>
</evidence>
<dbReference type="GO" id="GO:0009279">
    <property type="term" value="C:cell outer membrane"/>
    <property type="evidence" value="ECO:0007669"/>
    <property type="project" value="UniProtKB-SubCell"/>
</dbReference>
<comment type="subcellular location">
    <subcellularLocation>
        <location evidence="1 8">Cell outer membrane</location>
        <topology evidence="1 8">Multi-pass membrane protein</topology>
    </subcellularLocation>
</comment>
<dbReference type="Pfam" id="PF00593">
    <property type="entry name" value="TonB_dep_Rec_b-barrel"/>
    <property type="match status" value="1"/>
</dbReference>
<evidence type="ECO:0000256" key="8">
    <source>
        <dbReference type="PROSITE-ProRule" id="PRU01360"/>
    </source>
</evidence>
<accession>G4QLL4</accession>
<evidence type="ECO:0000259" key="11">
    <source>
        <dbReference type="Pfam" id="PF00593"/>
    </source>
</evidence>
<evidence type="ECO:0000256" key="5">
    <source>
        <dbReference type="ARBA" id="ARBA00023077"/>
    </source>
</evidence>
<dbReference type="eggNOG" id="COG4771">
    <property type="taxonomic scope" value="Bacteria"/>
</dbReference>
<dbReference type="AlphaFoldDB" id="G4QLL4"/>
<dbReference type="OrthoDB" id="176248at2"/>
<dbReference type="PANTHER" id="PTHR47234:SF2">
    <property type="entry name" value="TONB-DEPENDENT RECEPTOR"/>
    <property type="match status" value="1"/>
</dbReference>
<keyword evidence="3 8" id="KW-1134">Transmembrane beta strand</keyword>
<proteinExistence type="inferred from homology"/>
<organism evidence="13 14">
    <name type="scientific">Glaciecola nitratireducens (strain JCM 12485 / KCTC 12276 / FR1064)</name>
    <dbReference type="NCBI Taxonomy" id="1085623"/>
    <lineage>
        <taxon>Bacteria</taxon>
        <taxon>Pseudomonadati</taxon>
        <taxon>Pseudomonadota</taxon>
        <taxon>Gammaproteobacteria</taxon>
        <taxon>Alteromonadales</taxon>
        <taxon>Alteromonadaceae</taxon>
        <taxon>Brumicola</taxon>
    </lineage>
</organism>
<dbReference type="PROSITE" id="PS52016">
    <property type="entry name" value="TONB_DEPENDENT_REC_3"/>
    <property type="match status" value="1"/>
</dbReference>
<dbReference type="Gene3D" id="2.40.170.20">
    <property type="entry name" value="TonB-dependent receptor, beta-barrel domain"/>
    <property type="match status" value="1"/>
</dbReference>
<feature type="domain" description="TonB-dependent receptor plug" evidence="12">
    <location>
        <begin position="59"/>
        <end position="172"/>
    </location>
</feature>
<feature type="chain" id="PRO_5003467577" evidence="10">
    <location>
        <begin position="31"/>
        <end position="971"/>
    </location>
</feature>
<comment type="similarity">
    <text evidence="8 9">Belongs to the TonB-dependent receptor family.</text>
</comment>
<dbReference type="Gene3D" id="2.170.130.10">
    <property type="entry name" value="TonB-dependent receptor, plug domain"/>
    <property type="match status" value="1"/>
</dbReference>
<sequence length="971" mass="104501">MSTTNTRKLHKLSAGVLLALGLSSVNTVYAQETDATASEEQVIEKISVTGSRIKRIELATPAPVLSIGSEEITRLGVPDLGQILSEIPAIGAGSTLIGNNNSNANAGLSAVNLRNLGAGRTLTLVNGIRHVAGSPGSATVDTGAVPIGLIDRVDIVTGGRSAVYGSDAVSGVVNIIMKDDFEGFQFRADTTQDTEDVDYSTHGFSVLAGANSADGRANVTFFAAQDNIKEVLLPQLQQTNNFSTYANPENTGEEDGIPDRLTAPFGGSELINDNTVINPFGGGPLITFTDDGTPIDQVSRTFTNSFAFGIFDQEYDSVYYSENNENYIPDQQTITLATTFRYDLTENVRFYGEAKYVDKEIAQQFQSSFRFGTDAISVTDNAFIDAGLQQRLLDGGQTTATIARFFGDVGFRTASNDRELFRVVSGFKGDFELSNTVVDYDVFYTYGETSNTRKTLNDLIPGNFTAALDSVIDPDTGLAACRSSVPSAQPSGYVSPADVNPGSCVPFNPFGFGNSSAAAQDYITGDVTRTDVISQEVAGGYVSFDSEELFSLPGGPVAMVLGFETREEKSSTITDEFTKAGFFTNAATPDADGGYDVDEYYVELLFPILKETFLAEQLDLELAYRTADYSHAGSADAWGVGLMWSPMQDLTIRGSIGESVRAPNITEAFDPQSPGFANISDPCDNDNIGNDPDRAANCAALGIPAGFEANDNVSIDVFSGGNPDLLSEESTSKTVGLIYEPSYVENLSFVVDWYSIEITDAITFLGAQTIIDNCVDSAAGLDPIFCQQVDRNGTSLDIDLVRSGYINASKLETQGVEAQVRYRTDLAMFDLPGEVSFNFSATHLKQLDIFEFQNRPDEINAERGELGDPMNQFRNSISYRLDDLNVNLTTRYIDRSARIAVGTDIAEDLSPAFIGSIVTHDVQASYTLTDNVTLGFGVRNIGNKLPSGVTLNPLYDLLGRRIVANVVVNFD</sequence>
<keyword evidence="13" id="KW-0675">Receptor</keyword>
<dbReference type="InterPro" id="IPR037066">
    <property type="entry name" value="Plug_dom_sf"/>
</dbReference>
<evidence type="ECO:0000313" key="13">
    <source>
        <dbReference type="EMBL" id="AEP30120.1"/>
    </source>
</evidence>
<evidence type="ECO:0000256" key="3">
    <source>
        <dbReference type="ARBA" id="ARBA00022452"/>
    </source>
</evidence>
<dbReference type="InterPro" id="IPR039426">
    <property type="entry name" value="TonB-dep_rcpt-like"/>
</dbReference>
<keyword evidence="4 8" id="KW-0812">Transmembrane</keyword>
<evidence type="ECO:0000256" key="10">
    <source>
        <dbReference type="SAM" id="SignalP"/>
    </source>
</evidence>
<dbReference type="Proteomes" id="UP000009282">
    <property type="component" value="Chromosome"/>
</dbReference>
<evidence type="ECO:0000259" key="12">
    <source>
        <dbReference type="Pfam" id="PF07715"/>
    </source>
</evidence>
<evidence type="ECO:0000256" key="7">
    <source>
        <dbReference type="ARBA" id="ARBA00023237"/>
    </source>
</evidence>
<dbReference type="Pfam" id="PF07715">
    <property type="entry name" value="Plug"/>
    <property type="match status" value="1"/>
</dbReference>
<evidence type="ECO:0000256" key="1">
    <source>
        <dbReference type="ARBA" id="ARBA00004571"/>
    </source>
</evidence>
<keyword evidence="7 8" id="KW-0998">Cell outer membrane</keyword>
<dbReference type="InterPro" id="IPR036942">
    <property type="entry name" value="Beta-barrel_TonB_sf"/>
</dbReference>
<evidence type="ECO:0000313" key="14">
    <source>
        <dbReference type="Proteomes" id="UP000009282"/>
    </source>
</evidence>
<dbReference type="RefSeq" id="WP_014108994.1">
    <property type="nucleotide sequence ID" value="NC_016041.1"/>
</dbReference>
<dbReference type="HOGENOM" id="CLU_010745_0_0_6"/>
<reference evidence="13" key="1">
    <citation type="journal article" date="2011" name="J. Bacteriol.">
        <title>Complete genome sequence of seawater bacterium Glaciecola nitratireducens FR1064T.</title>
        <authorList>
            <person name="Bian F."/>
            <person name="Qin Q.L."/>
            <person name="Xie B.B."/>
            <person name="Shu Y.L."/>
            <person name="Zhang X.Y."/>
            <person name="Yu Y."/>
            <person name="Chen B."/>
            <person name="Chen X.L."/>
            <person name="Zhou B.C."/>
            <person name="Zhang Y.Z."/>
        </authorList>
    </citation>
    <scope>NUCLEOTIDE SEQUENCE [LARGE SCALE GENOMIC DNA]</scope>
    <source>
        <strain evidence="13">FR1064</strain>
    </source>
</reference>
<gene>
    <name evidence="13" type="ordered locus">GNIT_2011</name>
</gene>
<dbReference type="SUPFAM" id="SSF56935">
    <property type="entry name" value="Porins"/>
    <property type="match status" value="1"/>
</dbReference>
<keyword evidence="5 9" id="KW-0798">TonB box</keyword>
<keyword evidence="10" id="KW-0732">Signal</keyword>